<sequence length="79" mass="9074">MNEDDCAANCVTSIEEQAKKITLNLLPAKSRALYEKTYNEFVKWCKDNNIQAATEDSMLVYFDELCKVYKPSSLWSTIV</sequence>
<comment type="caution">
    <text evidence="1">The sequence shown here is derived from an EMBL/GenBank/DDBJ whole genome shotgun (WGS) entry which is preliminary data.</text>
</comment>
<keyword evidence="2" id="KW-1185">Reference proteome</keyword>
<dbReference type="AlphaFoldDB" id="A0AA38M6W9"/>
<evidence type="ECO:0000313" key="1">
    <source>
        <dbReference type="EMBL" id="KAJ3645726.1"/>
    </source>
</evidence>
<protein>
    <submittedName>
        <fullName evidence="1">Uncharacterized protein</fullName>
    </submittedName>
</protein>
<accession>A0AA38M6W9</accession>
<dbReference type="EMBL" id="JALNTZ010000007">
    <property type="protein sequence ID" value="KAJ3645726.1"/>
    <property type="molecule type" value="Genomic_DNA"/>
</dbReference>
<organism evidence="1 2">
    <name type="scientific">Zophobas morio</name>
    <dbReference type="NCBI Taxonomy" id="2755281"/>
    <lineage>
        <taxon>Eukaryota</taxon>
        <taxon>Metazoa</taxon>
        <taxon>Ecdysozoa</taxon>
        <taxon>Arthropoda</taxon>
        <taxon>Hexapoda</taxon>
        <taxon>Insecta</taxon>
        <taxon>Pterygota</taxon>
        <taxon>Neoptera</taxon>
        <taxon>Endopterygota</taxon>
        <taxon>Coleoptera</taxon>
        <taxon>Polyphaga</taxon>
        <taxon>Cucujiformia</taxon>
        <taxon>Tenebrionidae</taxon>
        <taxon>Zophobas</taxon>
    </lineage>
</organism>
<proteinExistence type="predicted"/>
<evidence type="ECO:0000313" key="2">
    <source>
        <dbReference type="Proteomes" id="UP001168821"/>
    </source>
</evidence>
<dbReference type="Proteomes" id="UP001168821">
    <property type="component" value="Unassembled WGS sequence"/>
</dbReference>
<name>A0AA38M6W9_9CUCU</name>
<reference evidence="1" key="1">
    <citation type="journal article" date="2023" name="G3 (Bethesda)">
        <title>Whole genome assemblies of Zophobas morio and Tenebrio molitor.</title>
        <authorList>
            <person name="Kaur S."/>
            <person name="Stinson S.A."/>
            <person name="diCenzo G.C."/>
        </authorList>
    </citation>
    <scope>NUCLEOTIDE SEQUENCE</scope>
    <source>
        <strain evidence="1">QUZm001</strain>
    </source>
</reference>
<gene>
    <name evidence="1" type="ORF">Zmor_023363</name>
</gene>